<dbReference type="Proteomes" id="UP000053105">
    <property type="component" value="Unassembled WGS sequence"/>
</dbReference>
<organism evidence="2 3">
    <name type="scientific">Melipona quadrifasciata</name>
    <dbReference type="NCBI Taxonomy" id="166423"/>
    <lineage>
        <taxon>Eukaryota</taxon>
        <taxon>Metazoa</taxon>
        <taxon>Ecdysozoa</taxon>
        <taxon>Arthropoda</taxon>
        <taxon>Hexapoda</taxon>
        <taxon>Insecta</taxon>
        <taxon>Pterygota</taxon>
        <taxon>Neoptera</taxon>
        <taxon>Endopterygota</taxon>
        <taxon>Hymenoptera</taxon>
        <taxon>Apocrita</taxon>
        <taxon>Aculeata</taxon>
        <taxon>Apoidea</taxon>
        <taxon>Anthophila</taxon>
        <taxon>Apidae</taxon>
        <taxon>Melipona</taxon>
    </lineage>
</organism>
<keyword evidence="1" id="KW-1133">Transmembrane helix</keyword>
<keyword evidence="1" id="KW-0812">Transmembrane</keyword>
<evidence type="ECO:0000313" key="2">
    <source>
        <dbReference type="EMBL" id="KOX71256.1"/>
    </source>
</evidence>
<evidence type="ECO:0000313" key="3">
    <source>
        <dbReference type="Proteomes" id="UP000053105"/>
    </source>
</evidence>
<keyword evidence="3" id="KW-1185">Reference proteome</keyword>
<keyword evidence="1" id="KW-0472">Membrane</keyword>
<name>A0A0M8ZW48_9HYME</name>
<feature type="transmembrane region" description="Helical" evidence="1">
    <location>
        <begin position="72"/>
        <end position="89"/>
    </location>
</feature>
<sequence>MSLTFYYTKRYESYLLRFILKMSNGVKCWAVLHNVSTLQNVRPEYGVLKTNLAARSLIEELIRDSGSNRAKFICIVYNIFNIVVFFTSIKKCKTIEIDDYLNGCSDGHMQKQYFNDAFAWKAILFELVSGSSIISEYISPLWNLGWAYCEKEALMWKSFFIENVIISQYSLFQRYGKTRQETIKRKNGILLLFDLSPFTISPDVIVRNLSGCLSGEMSFCELGPKENEEMNFLVSPIPASSLRNDIHVLIEDCMRMYLIDVLQTQTPSIKSKKCSKTFEQQCMYRVERRVCPWLSQMEIQRSRSILRQVLYTYLHQTEGVEFIYDSHGQIGASTLEKVVEIRSFEIGINLYDV</sequence>
<evidence type="ECO:0000256" key="1">
    <source>
        <dbReference type="SAM" id="Phobius"/>
    </source>
</evidence>
<gene>
    <name evidence="2" type="ORF">WN51_03490</name>
</gene>
<protein>
    <submittedName>
        <fullName evidence="2">Uncharacterized protein</fullName>
    </submittedName>
</protein>
<dbReference type="EMBL" id="KQ435844">
    <property type="protein sequence ID" value="KOX71256.1"/>
    <property type="molecule type" value="Genomic_DNA"/>
</dbReference>
<reference evidence="2 3" key="1">
    <citation type="submission" date="2015-07" db="EMBL/GenBank/DDBJ databases">
        <title>The genome of Melipona quadrifasciata.</title>
        <authorList>
            <person name="Pan H."/>
            <person name="Kapheim K."/>
        </authorList>
    </citation>
    <scope>NUCLEOTIDE SEQUENCE [LARGE SCALE GENOMIC DNA]</scope>
    <source>
        <strain evidence="2">0111107301</strain>
        <tissue evidence="2">Whole body</tissue>
    </source>
</reference>
<dbReference type="AlphaFoldDB" id="A0A0M8ZW48"/>
<accession>A0A0M8ZW48</accession>
<proteinExistence type="predicted"/>